<sequence length="100" mass="10638">MKFGGMLFGPPSFLPPQPENSSMADPSRPRARPRNNRRETSRSEDNTIPASDADAVPNNKDDGKEPEDEGGMSAKAWGKHRASGQGGRSAGGTISTDNEP</sequence>
<name>A0A8H6Y7K0_9AGAR</name>
<organism evidence="2 3">
    <name type="scientific">Mycena sanguinolenta</name>
    <dbReference type="NCBI Taxonomy" id="230812"/>
    <lineage>
        <taxon>Eukaryota</taxon>
        <taxon>Fungi</taxon>
        <taxon>Dikarya</taxon>
        <taxon>Basidiomycota</taxon>
        <taxon>Agaricomycotina</taxon>
        <taxon>Agaricomycetes</taxon>
        <taxon>Agaricomycetidae</taxon>
        <taxon>Agaricales</taxon>
        <taxon>Marasmiineae</taxon>
        <taxon>Mycenaceae</taxon>
        <taxon>Mycena</taxon>
    </lineage>
</organism>
<accession>A0A8H6Y7K0</accession>
<comment type="caution">
    <text evidence="2">The sequence shown here is derived from an EMBL/GenBank/DDBJ whole genome shotgun (WGS) entry which is preliminary data.</text>
</comment>
<proteinExistence type="predicted"/>
<dbReference type="AlphaFoldDB" id="A0A8H6Y7K0"/>
<evidence type="ECO:0000256" key="1">
    <source>
        <dbReference type="SAM" id="MobiDB-lite"/>
    </source>
</evidence>
<gene>
    <name evidence="2" type="ORF">MSAN_01517900</name>
</gene>
<evidence type="ECO:0000313" key="2">
    <source>
        <dbReference type="EMBL" id="KAF7353299.1"/>
    </source>
</evidence>
<dbReference type="EMBL" id="JACAZH010000012">
    <property type="protein sequence ID" value="KAF7353299.1"/>
    <property type="molecule type" value="Genomic_DNA"/>
</dbReference>
<keyword evidence="3" id="KW-1185">Reference proteome</keyword>
<evidence type="ECO:0000313" key="3">
    <source>
        <dbReference type="Proteomes" id="UP000623467"/>
    </source>
</evidence>
<protein>
    <submittedName>
        <fullName evidence="2">Uncharacterized protein</fullName>
    </submittedName>
</protein>
<feature type="region of interest" description="Disordered" evidence="1">
    <location>
        <begin position="1"/>
        <end position="100"/>
    </location>
</feature>
<dbReference type="Proteomes" id="UP000623467">
    <property type="component" value="Unassembled WGS sequence"/>
</dbReference>
<reference evidence="2" key="1">
    <citation type="submission" date="2020-05" db="EMBL/GenBank/DDBJ databases">
        <title>Mycena genomes resolve the evolution of fungal bioluminescence.</title>
        <authorList>
            <person name="Tsai I.J."/>
        </authorList>
    </citation>
    <scope>NUCLEOTIDE SEQUENCE</scope>
    <source>
        <strain evidence="2">160909Yilan</strain>
    </source>
</reference>
<feature type="compositionally biased region" description="Basic and acidic residues" evidence="1">
    <location>
        <begin position="36"/>
        <end position="45"/>
    </location>
</feature>